<dbReference type="Gene3D" id="3.30.230.10">
    <property type="match status" value="1"/>
</dbReference>
<keyword evidence="1 4" id="KW-0645">Protease</keyword>
<dbReference type="PROSITE" id="PS51786">
    <property type="entry name" value="LON_PROTEOLYTIC"/>
    <property type="match status" value="1"/>
</dbReference>
<comment type="similarity">
    <text evidence="1">Belongs to the peptidase S16 family.</text>
</comment>
<dbReference type="EC" id="3.4.21.53" evidence="1"/>
<keyword evidence="1 4" id="KW-0378">Hydrolase</keyword>
<proteinExistence type="inferred from homology"/>
<dbReference type="NCBIfam" id="NF041438">
    <property type="entry name" value="SepM_fam_S16"/>
    <property type="match status" value="1"/>
</dbReference>
<feature type="domain" description="Lon proteolytic" evidence="3">
    <location>
        <begin position="231"/>
        <end position="337"/>
    </location>
</feature>
<feature type="active site" evidence="1">
    <location>
        <position position="235"/>
    </location>
</feature>
<dbReference type="GO" id="GO:0008233">
    <property type="term" value="F:peptidase activity"/>
    <property type="evidence" value="ECO:0007669"/>
    <property type="project" value="UniProtKB-KW"/>
</dbReference>
<dbReference type="InterPro" id="IPR036034">
    <property type="entry name" value="PDZ_sf"/>
</dbReference>
<dbReference type="Proteomes" id="UP001197974">
    <property type="component" value="Chromosome"/>
</dbReference>
<evidence type="ECO:0000259" key="2">
    <source>
        <dbReference type="PROSITE" id="PS50106"/>
    </source>
</evidence>
<dbReference type="PANTHER" id="PTHR10046">
    <property type="entry name" value="ATP DEPENDENT LON PROTEASE FAMILY MEMBER"/>
    <property type="match status" value="1"/>
</dbReference>
<dbReference type="Pfam" id="PF13180">
    <property type="entry name" value="PDZ_2"/>
    <property type="match status" value="1"/>
</dbReference>
<comment type="catalytic activity">
    <reaction evidence="1">
        <text>Hydrolysis of proteins in presence of ATP.</text>
        <dbReference type="EC" id="3.4.21.53"/>
    </reaction>
</comment>
<feature type="active site" evidence="1">
    <location>
        <position position="280"/>
    </location>
</feature>
<dbReference type="Gene3D" id="2.30.42.10">
    <property type="match status" value="1"/>
</dbReference>
<dbReference type="SUPFAM" id="SSF50156">
    <property type="entry name" value="PDZ domain-like"/>
    <property type="match status" value="1"/>
</dbReference>
<dbReference type="SUPFAM" id="SSF54211">
    <property type="entry name" value="Ribosomal protein S5 domain 2-like"/>
    <property type="match status" value="1"/>
</dbReference>
<reference evidence="4 5" key="1">
    <citation type="submission" date="2023-06" db="EMBL/GenBank/DDBJ databases">
        <title>Five Gram-positive bacteria isolated from mangrove sediments in Shenzhen, Guangdong, China.</title>
        <authorList>
            <person name="Yu S."/>
            <person name="Zheng W."/>
            <person name="Huang Y."/>
        </authorList>
    </citation>
    <scope>NUCLEOTIDE SEQUENCE [LARGE SCALE GENOMIC DNA]</scope>
    <source>
        <strain evidence="4 5">SaN35-3</strain>
    </source>
</reference>
<dbReference type="InterPro" id="IPR020568">
    <property type="entry name" value="Ribosomal_Su5_D2-typ_SF"/>
</dbReference>
<gene>
    <name evidence="4" type="ORF">LC087_05700</name>
</gene>
<accession>A0ABY9K2Y1</accession>
<evidence type="ECO:0000313" key="4">
    <source>
        <dbReference type="EMBL" id="WLR44266.1"/>
    </source>
</evidence>
<dbReference type="EMBL" id="CP129013">
    <property type="protein sequence ID" value="WLR44266.1"/>
    <property type="molecule type" value="Genomic_DNA"/>
</dbReference>
<evidence type="ECO:0000313" key="5">
    <source>
        <dbReference type="Proteomes" id="UP001197974"/>
    </source>
</evidence>
<keyword evidence="1" id="KW-0720">Serine protease</keyword>
<dbReference type="InterPro" id="IPR001478">
    <property type="entry name" value="PDZ"/>
</dbReference>
<dbReference type="InterPro" id="IPR027065">
    <property type="entry name" value="Lon_Prtase"/>
</dbReference>
<feature type="domain" description="PDZ" evidence="2">
    <location>
        <begin position="112"/>
        <end position="187"/>
    </location>
</feature>
<keyword evidence="5" id="KW-1185">Reference proteome</keyword>
<sequence length="338" mass="37583">MLKKIKQLAILTLIFTALLSINLIELPYYITKPGITKELDRIVEVEERFEGEGSFSLTTVSIGRANPYTYVWANLQSFYEIYPVNDVKYENESDEDYLDRQLYMMESSQDAAISLAYEEANREVDLDFNGIIVGQVFEGMPAEGKLKVGDRIFKVDGQRLQSSEQMISYVNELNSGDSILLTLERDDKEMEVEVNLSTFSEDSSRIGVGISLINDYEVHVSPDVEINTSTIGGPSAGLMISLEIFNQLTETDYSKGYTIAGTGTIDQDGTVGPIGGIHQKVVAADEAGVDIFFAPNEMGVEDSNYQIALQTAKDINSNMNIVPVDTFEEAVNYLKEMN</sequence>
<dbReference type="InterPro" id="IPR014721">
    <property type="entry name" value="Ribsml_uS5_D2-typ_fold_subgr"/>
</dbReference>
<organism evidence="4 5">
    <name type="scientific">Bacillus carboniphilus</name>
    <dbReference type="NCBI Taxonomy" id="86663"/>
    <lineage>
        <taxon>Bacteria</taxon>
        <taxon>Bacillati</taxon>
        <taxon>Bacillota</taxon>
        <taxon>Bacilli</taxon>
        <taxon>Bacillales</taxon>
        <taxon>Bacillaceae</taxon>
        <taxon>Bacillus</taxon>
    </lineage>
</organism>
<name>A0ABY9K2Y1_9BACI</name>
<dbReference type="GO" id="GO:0006508">
    <property type="term" value="P:proteolysis"/>
    <property type="evidence" value="ECO:0007669"/>
    <property type="project" value="UniProtKB-KW"/>
</dbReference>
<evidence type="ECO:0000256" key="1">
    <source>
        <dbReference type="PROSITE-ProRule" id="PRU01122"/>
    </source>
</evidence>
<dbReference type="PROSITE" id="PS50106">
    <property type="entry name" value="PDZ"/>
    <property type="match status" value="1"/>
</dbReference>
<evidence type="ECO:0000259" key="3">
    <source>
        <dbReference type="PROSITE" id="PS51786"/>
    </source>
</evidence>
<dbReference type="InterPro" id="IPR008269">
    <property type="entry name" value="Lon_proteolytic"/>
</dbReference>
<dbReference type="SMART" id="SM00228">
    <property type="entry name" value="PDZ"/>
    <property type="match status" value="1"/>
</dbReference>
<protein>
    <recommendedName>
        <fullName evidence="1">endopeptidase La</fullName>
        <ecNumber evidence="1">3.4.21.53</ecNumber>
    </recommendedName>
</protein>